<evidence type="ECO:0000313" key="4">
    <source>
        <dbReference type="EMBL" id="KAF5846352.1"/>
    </source>
</evidence>
<dbReference type="PANTHER" id="PTHR47657:SF7">
    <property type="entry name" value="STEROL REGULATORY ELEMENT-BINDING PROTEIN ECM22"/>
    <property type="match status" value="1"/>
</dbReference>
<dbReference type="Pfam" id="PF11951">
    <property type="entry name" value="Fungal_trans_2"/>
    <property type="match status" value="1"/>
</dbReference>
<evidence type="ECO:0000259" key="3">
    <source>
        <dbReference type="PROSITE" id="PS50048"/>
    </source>
</evidence>
<dbReference type="InterPro" id="IPR036864">
    <property type="entry name" value="Zn2-C6_fun-type_DNA-bd_sf"/>
</dbReference>
<dbReference type="InterPro" id="IPR021858">
    <property type="entry name" value="Fun_TF"/>
</dbReference>
<dbReference type="CDD" id="cd00067">
    <property type="entry name" value="GAL4"/>
    <property type="match status" value="1"/>
</dbReference>
<dbReference type="PROSITE" id="PS50048">
    <property type="entry name" value="ZN2_CY6_FUNGAL_2"/>
    <property type="match status" value="1"/>
</dbReference>
<sequence length="479" mass="54326">MVRRSSGFVSKQPHSKSRGGCLTCKRKKVKCDEARPKCRYCNQRKFDCEYVHKSSSKTPESLSSHEASPQPPSNEVDFCISSSQSLIPPSNTSIGIFTSLDHYLMQYYETYVWQRFVMWDDPVVKSLHKDVVPKMGISHTFLLYSLLSIAATQSNIQTPSKQVEKQALVYRQKTFESYKTALQRITPENYEAVLATGTFLLSLVLPLASYTDDEYLDWIFSLLKLSEGLRVLASLRWDHGIEKLSVYPLVRRESRILPPPPIINPVTHVPTDPLGATPMTPNPPSTYTSSHLADQNGLFLPPLLTSLFESTMSLQNESGSHVATLLSAFQALSPIFLSLYYYHLTEDFSIRISVFPSFLTPDFLHLVRQREPRALVLIAWWFALADLVPQGWWVGETVRRVVAAIGREVERGDDEMAKTAVRGAERIVQVFESEGNEEAAKSVFEGWRGMRWEAGPMDLAAWETARLMHLESRFHDITV</sequence>
<gene>
    <name evidence="4" type="ORF">GGP41_003730</name>
</gene>
<dbReference type="Proteomes" id="UP000624244">
    <property type="component" value="Unassembled WGS sequence"/>
</dbReference>
<accession>A0A8H5ZBU5</accession>
<dbReference type="InterPro" id="IPR001138">
    <property type="entry name" value="Zn2Cys6_DnaBD"/>
</dbReference>
<reference evidence="4" key="1">
    <citation type="submission" date="2019-11" db="EMBL/GenBank/DDBJ databases">
        <title>Bipolaris sorokiniana Genome sequencing.</title>
        <authorList>
            <person name="Wang H."/>
        </authorList>
    </citation>
    <scope>NUCLEOTIDE SEQUENCE</scope>
</reference>
<evidence type="ECO:0000313" key="5">
    <source>
        <dbReference type="Proteomes" id="UP000624244"/>
    </source>
</evidence>
<comment type="caution">
    <text evidence="4">The sequence shown here is derived from an EMBL/GenBank/DDBJ whole genome shotgun (WGS) entry which is preliminary data.</text>
</comment>
<feature type="region of interest" description="Disordered" evidence="2">
    <location>
        <begin position="55"/>
        <end position="74"/>
    </location>
</feature>
<evidence type="ECO:0000256" key="1">
    <source>
        <dbReference type="ARBA" id="ARBA00023242"/>
    </source>
</evidence>
<dbReference type="Gene3D" id="4.10.240.10">
    <property type="entry name" value="Zn(2)-C6 fungal-type DNA-binding domain"/>
    <property type="match status" value="1"/>
</dbReference>
<dbReference type="EMBL" id="WNKQ01000016">
    <property type="protein sequence ID" value="KAF5846352.1"/>
    <property type="molecule type" value="Genomic_DNA"/>
</dbReference>
<organism evidence="4 5">
    <name type="scientific">Cochliobolus sativus</name>
    <name type="common">Common root rot and spot blotch fungus</name>
    <name type="synonym">Bipolaris sorokiniana</name>
    <dbReference type="NCBI Taxonomy" id="45130"/>
    <lineage>
        <taxon>Eukaryota</taxon>
        <taxon>Fungi</taxon>
        <taxon>Dikarya</taxon>
        <taxon>Ascomycota</taxon>
        <taxon>Pezizomycotina</taxon>
        <taxon>Dothideomycetes</taxon>
        <taxon>Pleosporomycetidae</taxon>
        <taxon>Pleosporales</taxon>
        <taxon>Pleosporineae</taxon>
        <taxon>Pleosporaceae</taxon>
        <taxon>Bipolaris</taxon>
    </lineage>
</organism>
<dbReference type="SUPFAM" id="SSF57701">
    <property type="entry name" value="Zn2/Cys6 DNA-binding domain"/>
    <property type="match status" value="1"/>
</dbReference>
<dbReference type="GO" id="GO:0008270">
    <property type="term" value="F:zinc ion binding"/>
    <property type="evidence" value="ECO:0007669"/>
    <property type="project" value="InterPro"/>
</dbReference>
<dbReference type="InterPro" id="IPR052400">
    <property type="entry name" value="Zn2-C6_fungal_TF"/>
</dbReference>
<name>A0A8H5ZBU5_COCSA</name>
<proteinExistence type="predicted"/>
<dbReference type="GO" id="GO:0000981">
    <property type="term" value="F:DNA-binding transcription factor activity, RNA polymerase II-specific"/>
    <property type="evidence" value="ECO:0007669"/>
    <property type="project" value="InterPro"/>
</dbReference>
<dbReference type="PANTHER" id="PTHR47657">
    <property type="entry name" value="STEROL REGULATORY ELEMENT-BINDING PROTEIN ECM22"/>
    <property type="match status" value="1"/>
</dbReference>
<dbReference type="SMART" id="SM00066">
    <property type="entry name" value="GAL4"/>
    <property type="match status" value="1"/>
</dbReference>
<evidence type="ECO:0000256" key="2">
    <source>
        <dbReference type="SAM" id="MobiDB-lite"/>
    </source>
</evidence>
<dbReference type="AlphaFoldDB" id="A0A8H5ZBU5"/>
<feature type="region of interest" description="Disordered" evidence="2">
    <location>
        <begin position="1"/>
        <end position="21"/>
    </location>
</feature>
<feature type="domain" description="Zn(2)-C6 fungal-type" evidence="3">
    <location>
        <begin position="20"/>
        <end position="50"/>
    </location>
</feature>
<protein>
    <recommendedName>
        <fullName evidence="3">Zn(2)-C6 fungal-type domain-containing protein</fullName>
    </recommendedName>
</protein>
<dbReference type="Pfam" id="PF00172">
    <property type="entry name" value="Zn_clus"/>
    <property type="match status" value="1"/>
</dbReference>
<keyword evidence="1" id="KW-0539">Nucleus</keyword>
<dbReference type="PROSITE" id="PS00463">
    <property type="entry name" value="ZN2_CY6_FUNGAL_1"/>
    <property type="match status" value="1"/>
</dbReference>